<keyword evidence="3" id="KW-1185">Reference proteome</keyword>
<accession>A0AAE0ILC6</accession>
<feature type="transmembrane region" description="Helical" evidence="1">
    <location>
        <begin position="54"/>
        <end position="74"/>
    </location>
</feature>
<reference evidence="2" key="2">
    <citation type="submission" date="2023-06" db="EMBL/GenBank/DDBJ databases">
        <authorList>
            <consortium name="Lawrence Berkeley National Laboratory"/>
            <person name="Haridas S."/>
            <person name="Hensen N."/>
            <person name="Bonometti L."/>
            <person name="Westerberg I."/>
            <person name="Brannstrom I.O."/>
            <person name="Guillou S."/>
            <person name="Cros-Aarteil S."/>
            <person name="Calhoun S."/>
            <person name="Kuo A."/>
            <person name="Mondo S."/>
            <person name="Pangilinan J."/>
            <person name="Riley R."/>
            <person name="Labutti K."/>
            <person name="Andreopoulos B."/>
            <person name="Lipzen A."/>
            <person name="Chen C."/>
            <person name="Yanf M."/>
            <person name="Daum C."/>
            <person name="Ng V."/>
            <person name="Clum A."/>
            <person name="Steindorff A."/>
            <person name="Ohm R."/>
            <person name="Martin F."/>
            <person name="Silar P."/>
            <person name="Natvig D."/>
            <person name="Lalanne C."/>
            <person name="Gautier V."/>
            <person name="Ament-Velasquez S.L."/>
            <person name="Kruys A."/>
            <person name="Hutchinson M.I."/>
            <person name="Powell A.J."/>
            <person name="Barry K."/>
            <person name="Miller A.N."/>
            <person name="Grigoriev I.V."/>
            <person name="Debuchy R."/>
            <person name="Gladieux P."/>
            <person name="Thoren M.H."/>
            <person name="Johannesson H."/>
        </authorList>
    </citation>
    <scope>NUCLEOTIDE SEQUENCE</scope>
    <source>
        <strain evidence="2">SMH4131-1</strain>
    </source>
</reference>
<organism evidence="2 3">
    <name type="scientific">Cercophora scortea</name>
    <dbReference type="NCBI Taxonomy" id="314031"/>
    <lineage>
        <taxon>Eukaryota</taxon>
        <taxon>Fungi</taxon>
        <taxon>Dikarya</taxon>
        <taxon>Ascomycota</taxon>
        <taxon>Pezizomycotina</taxon>
        <taxon>Sordariomycetes</taxon>
        <taxon>Sordariomycetidae</taxon>
        <taxon>Sordariales</taxon>
        <taxon>Lasiosphaeriaceae</taxon>
        <taxon>Cercophora</taxon>
    </lineage>
</organism>
<evidence type="ECO:0000256" key="1">
    <source>
        <dbReference type="SAM" id="Phobius"/>
    </source>
</evidence>
<evidence type="ECO:0000313" key="2">
    <source>
        <dbReference type="EMBL" id="KAK3327190.1"/>
    </source>
</evidence>
<keyword evidence="1" id="KW-0472">Membrane</keyword>
<feature type="transmembrane region" description="Helical" evidence="1">
    <location>
        <begin position="23"/>
        <end position="42"/>
    </location>
</feature>
<comment type="caution">
    <text evidence="2">The sequence shown here is derived from an EMBL/GenBank/DDBJ whole genome shotgun (WGS) entry which is preliminary data.</text>
</comment>
<name>A0AAE0ILC6_9PEZI</name>
<evidence type="ECO:0000313" key="3">
    <source>
        <dbReference type="Proteomes" id="UP001286456"/>
    </source>
</evidence>
<dbReference type="EMBL" id="JAUEPO010000003">
    <property type="protein sequence ID" value="KAK3327190.1"/>
    <property type="molecule type" value="Genomic_DNA"/>
</dbReference>
<keyword evidence="1" id="KW-0812">Transmembrane</keyword>
<proteinExistence type="predicted"/>
<reference evidence="2" key="1">
    <citation type="journal article" date="2023" name="Mol. Phylogenet. Evol.">
        <title>Genome-scale phylogeny and comparative genomics of the fungal order Sordariales.</title>
        <authorList>
            <person name="Hensen N."/>
            <person name="Bonometti L."/>
            <person name="Westerberg I."/>
            <person name="Brannstrom I.O."/>
            <person name="Guillou S."/>
            <person name="Cros-Aarteil S."/>
            <person name="Calhoun S."/>
            <person name="Haridas S."/>
            <person name="Kuo A."/>
            <person name="Mondo S."/>
            <person name="Pangilinan J."/>
            <person name="Riley R."/>
            <person name="LaButti K."/>
            <person name="Andreopoulos B."/>
            <person name="Lipzen A."/>
            <person name="Chen C."/>
            <person name="Yan M."/>
            <person name="Daum C."/>
            <person name="Ng V."/>
            <person name="Clum A."/>
            <person name="Steindorff A."/>
            <person name="Ohm R.A."/>
            <person name="Martin F."/>
            <person name="Silar P."/>
            <person name="Natvig D.O."/>
            <person name="Lalanne C."/>
            <person name="Gautier V."/>
            <person name="Ament-Velasquez S.L."/>
            <person name="Kruys A."/>
            <person name="Hutchinson M.I."/>
            <person name="Powell A.J."/>
            <person name="Barry K."/>
            <person name="Miller A.N."/>
            <person name="Grigoriev I.V."/>
            <person name="Debuchy R."/>
            <person name="Gladieux P."/>
            <person name="Hiltunen Thoren M."/>
            <person name="Johannesson H."/>
        </authorList>
    </citation>
    <scope>NUCLEOTIDE SEQUENCE</scope>
    <source>
        <strain evidence="2">SMH4131-1</strain>
    </source>
</reference>
<gene>
    <name evidence="2" type="ORF">B0T19DRAFT_421042</name>
</gene>
<keyword evidence="1" id="KW-1133">Transmembrane helix</keyword>
<dbReference type="AlphaFoldDB" id="A0AAE0ILC6"/>
<dbReference type="Proteomes" id="UP001286456">
    <property type="component" value="Unassembled WGS sequence"/>
</dbReference>
<protein>
    <submittedName>
        <fullName evidence="2">Uncharacterized protein</fullName>
    </submittedName>
</protein>
<sequence length="90" mass="10202">MHAMHAWCLLYLSFFIIKIESRLVFFPYQGLAWLVVWLVGYVERERAVGALPRVALPCLACHLNIAVCLLCLGCQPNQTDKTSQPNQPTN</sequence>